<gene>
    <name evidence="1" type="ORF">MENTE1834_LOCUS16245</name>
</gene>
<protein>
    <submittedName>
        <fullName evidence="1">Uncharacterized protein</fullName>
    </submittedName>
</protein>
<proteinExistence type="predicted"/>
<sequence>MKEEKGWSSEISSLFIYFFFYIFVDCFLFKCFFLVKVVWAQRMFGCALNKKYTVDFLQMPFLGFRKDAKNHT</sequence>
<organism evidence="1 2">
    <name type="scientific">Meloidogyne enterolobii</name>
    <name type="common">Root-knot nematode worm</name>
    <name type="synonym">Meloidogyne mayaguensis</name>
    <dbReference type="NCBI Taxonomy" id="390850"/>
    <lineage>
        <taxon>Eukaryota</taxon>
        <taxon>Metazoa</taxon>
        <taxon>Ecdysozoa</taxon>
        <taxon>Nematoda</taxon>
        <taxon>Chromadorea</taxon>
        <taxon>Rhabditida</taxon>
        <taxon>Tylenchina</taxon>
        <taxon>Tylenchomorpha</taxon>
        <taxon>Tylenchoidea</taxon>
        <taxon>Meloidogynidae</taxon>
        <taxon>Meloidogyninae</taxon>
        <taxon>Meloidogyne</taxon>
    </lineage>
</organism>
<comment type="caution">
    <text evidence="1">The sequence shown here is derived from an EMBL/GenBank/DDBJ whole genome shotgun (WGS) entry which is preliminary data.</text>
</comment>
<dbReference type="EMBL" id="CAVMJV010000018">
    <property type="protein sequence ID" value="CAK5061481.1"/>
    <property type="molecule type" value="Genomic_DNA"/>
</dbReference>
<evidence type="ECO:0000313" key="2">
    <source>
        <dbReference type="Proteomes" id="UP001497535"/>
    </source>
</evidence>
<name>A0ACB0YSZ9_MELEN</name>
<keyword evidence="2" id="KW-1185">Reference proteome</keyword>
<dbReference type="Proteomes" id="UP001497535">
    <property type="component" value="Unassembled WGS sequence"/>
</dbReference>
<evidence type="ECO:0000313" key="1">
    <source>
        <dbReference type="EMBL" id="CAK5061481.1"/>
    </source>
</evidence>
<reference evidence="1" key="1">
    <citation type="submission" date="2023-11" db="EMBL/GenBank/DDBJ databases">
        <authorList>
            <person name="Poullet M."/>
        </authorList>
    </citation>
    <scope>NUCLEOTIDE SEQUENCE</scope>
    <source>
        <strain evidence="1">E1834</strain>
    </source>
</reference>
<accession>A0ACB0YSZ9</accession>